<evidence type="ECO:0000256" key="3">
    <source>
        <dbReference type="ARBA" id="ARBA00023159"/>
    </source>
</evidence>
<dbReference type="Pfam" id="PF12852">
    <property type="entry name" value="Cupin_6"/>
    <property type="match status" value="1"/>
</dbReference>
<reference evidence="6 7" key="1">
    <citation type="submission" date="2018-01" db="EMBL/GenBank/DDBJ databases">
        <title>Whole genome sequencing of Histamine producing bacteria.</title>
        <authorList>
            <person name="Butler K."/>
        </authorList>
    </citation>
    <scope>NUCLEOTIDE SEQUENCE [LARGE SCALE GENOMIC DNA]</scope>
    <source>
        <strain evidence="6 7">DSM 100436</strain>
    </source>
</reference>
<dbReference type="InterPro" id="IPR050204">
    <property type="entry name" value="AraC_XylS_family_regulators"/>
</dbReference>
<dbReference type="SUPFAM" id="SSF46689">
    <property type="entry name" value="Homeodomain-like"/>
    <property type="match status" value="2"/>
</dbReference>
<dbReference type="InterPro" id="IPR032783">
    <property type="entry name" value="AraC_lig"/>
</dbReference>
<dbReference type="EMBL" id="PYMA01000011">
    <property type="protein sequence ID" value="PSW18308.1"/>
    <property type="molecule type" value="Genomic_DNA"/>
</dbReference>
<name>A0A2T3NPY2_9GAMM</name>
<accession>A0A2T3NPY2</accession>
<evidence type="ECO:0000313" key="7">
    <source>
        <dbReference type="Proteomes" id="UP000241771"/>
    </source>
</evidence>
<keyword evidence="7" id="KW-1185">Reference proteome</keyword>
<keyword evidence="1" id="KW-0805">Transcription regulation</keyword>
<evidence type="ECO:0000256" key="4">
    <source>
        <dbReference type="ARBA" id="ARBA00023163"/>
    </source>
</evidence>
<dbReference type="PANTHER" id="PTHR46796">
    <property type="entry name" value="HTH-TYPE TRANSCRIPTIONAL ACTIVATOR RHAS-RELATED"/>
    <property type="match status" value="1"/>
</dbReference>
<dbReference type="InterPro" id="IPR018060">
    <property type="entry name" value="HTH_AraC"/>
</dbReference>
<protein>
    <submittedName>
        <fullName evidence="6">AraC family transcriptional regulator</fullName>
    </submittedName>
</protein>
<dbReference type="AlphaFoldDB" id="A0A2T3NPY2"/>
<dbReference type="SUPFAM" id="SSF51215">
    <property type="entry name" value="Regulatory protein AraC"/>
    <property type="match status" value="1"/>
</dbReference>
<evidence type="ECO:0000256" key="1">
    <source>
        <dbReference type="ARBA" id="ARBA00023015"/>
    </source>
</evidence>
<gene>
    <name evidence="6" type="ORF">C9I98_16530</name>
</gene>
<keyword evidence="2" id="KW-0238">DNA-binding</keyword>
<keyword evidence="3" id="KW-0010">Activator</keyword>
<dbReference type="InterPro" id="IPR037923">
    <property type="entry name" value="HTH-like"/>
</dbReference>
<dbReference type="InterPro" id="IPR009057">
    <property type="entry name" value="Homeodomain-like_sf"/>
</dbReference>
<organism evidence="6 7">
    <name type="scientific">Photobacterium sanctipauli</name>
    <dbReference type="NCBI Taxonomy" id="1342794"/>
    <lineage>
        <taxon>Bacteria</taxon>
        <taxon>Pseudomonadati</taxon>
        <taxon>Pseudomonadota</taxon>
        <taxon>Gammaproteobacteria</taxon>
        <taxon>Vibrionales</taxon>
        <taxon>Vibrionaceae</taxon>
        <taxon>Photobacterium</taxon>
    </lineage>
</organism>
<dbReference type="Pfam" id="PF12833">
    <property type="entry name" value="HTH_18"/>
    <property type="match status" value="1"/>
</dbReference>
<dbReference type="GO" id="GO:0003700">
    <property type="term" value="F:DNA-binding transcription factor activity"/>
    <property type="evidence" value="ECO:0007669"/>
    <property type="project" value="InterPro"/>
</dbReference>
<keyword evidence="4" id="KW-0804">Transcription</keyword>
<dbReference type="SMART" id="SM00342">
    <property type="entry name" value="HTH_ARAC"/>
    <property type="match status" value="1"/>
</dbReference>
<sequence length="290" mass="31608">MIIRFYIPIVRGCSMDPLSEVLSRFSVSAGVFYAGQLCGVSSFDSQQNTVGHLHLLKQGTLVVYKGSQKLTLSEPSVVLFPKPTNHRLSAEQGEKVELVCAEISYGAGQHNPIADTLPEVVLLPLARCPGLTGVVSSLFEEVHDARHGRTLVMDRLTEVLIVMLLRELVSQEVVAKGMLAGLSHKKLAPVVQAIHQHPERSLSISELAHQAAMSRTTFIETFRQVLGVPPGDYILGWKMNIAQSLLKKGLPISQVASEVGYSNTSGFTRAFRNKTGLAPKAWLINNLTTS</sequence>
<dbReference type="GO" id="GO:0043565">
    <property type="term" value="F:sequence-specific DNA binding"/>
    <property type="evidence" value="ECO:0007669"/>
    <property type="project" value="InterPro"/>
</dbReference>
<dbReference type="InterPro" id="IPR018062">
    <property type="entry name" value="HTH_AraC-typ_CS"/>
</dbReference>
<dbReference type="PRINTS" id="PR00032">
    <property type="entry name" value="HTHARAC"/>
</dbReference>
<dbReference type="PROSITE" id="PS01124">
    <property type="entry name" value="HTH_ARAC_FAMILY_2"/>
    <property type="match status" value="1"/>
</dbReference>
<dbReference type="Gene3D" id="1.10.10.60">
    <property type="entry name" value="Homeodomain-like"/>
    <property type="match status" value="2"/>
</dbReference>
<comment type="caution">
    <text evidence="6">The sequence shown here is derived from an EMBL/GenBank/DDBJ whole genome shotgun (WGS) entry which is preliminary data.</text>
</comment>
<evidence type="ECO:0000259" key="5">
    <source>
        <dbReference type="PROSITE" id="PS01124"/>
    </source>
</evidence>
<dbReference type="PANTHER" id="PTHR46796:SF7">
    <property type="entry name" value="ARAC FAMILY TRANSCRIPTIONAL REGULATOR"/>
    <property type="match status" value="1"/>
</dbReference>
<evidence type="ECO:0000256" key="2">
    <source>
        <dbReference type="ARBA" id="ARBA00023125"/>
    </source>
</evidence>
<dbReference type="Proteomes" id="UP000241771">
    <property type="component" value="Unassembled WGS sequence"/>
</dbReference>
<dbReference type="PROSITE" id="PS00041">
    <property type="entry name" value="HTH_ARAC_FAMILY_1"/>
    <property type="match status" value="1"/>
</dbReference>
<dbReference type="InterPro" id="IPR020449">
    <property type="entry name" value="Tscrpt_reg_AraC-type_HTH"/>
</dbReference>
<evidence type="ECO:0000313" key="6">
    <source>
        <dbReference type="EMBL" id="PSW18308.1"/>
    </source>
</evidence>
<feature type="domain" description="HTH araC/xylS-type" evidence="5">
    <location>
        <begin position="188"/>
        <end position="285"/>
    </location>
</feature>
<proteinExistence type="predicted"/>